<dbReference type="PANTHER" id="PTHR38733">
    <property type="entry name" value="PROTEIN MCRC"/>
    <property type="match status" value="1"/>
</dbReference>
<protein>
    <submittedName>
        <fullName evidence="1">McrC family protein</fullName>
    </submittedName>
</protein>
<organism evidence="1 2">
    <name type="scientific">Deinococcus antarcticus</name>
    <dbReference type="NCBI Taxonomy" id="1298767"/>
    <lineage>
        <taxon>Bacteria</taxon>
        <taxon>Thermotogati</taxon>
        <taxon>Deinococcota</taxon>
        <taxon>Deinococci</taxon>
        <taxon>Deinococcales</taxon>
        <taxon>Deinococcaceae</taxon>
        <taxon>Deinococcus</taxon>
    </lineage>
</organism>
<gene>
    <name evidence="1" type="ORF">ACFOPQ_08160</name>
</gene>
<dbReference type="Proteomes" id="UP001595748">
    <property type="component" value="Unassembled WGS sequence"/>
</dbReference>
<dbReference type="EMBL" id="JBHRZF010000092">
    <property type="protein sequence ID" value="MFC3860735.1"/>
    <property type="molecule type" value="Genomic_DNA"/>
</dbReference>
<dbReference type="PANTHER" id="PTHR38733:SF1">
    <property type="entry name" value="TYPE IV METHYL-DIRECTED RESTRICTION ENZYME ECOKMCRBC"/>
    <property type="match status" value="1"/>
</dbReference>
<reference evidence="2" key="1">
    <citation type="journal article" date="2019" name="Int. J. Syst. Evol. Microbiol.">
        <title>The Global Catalogue of Microorganisms (GCM) 10K type strain sequencing project: providing services to taxonomists for standard genome sequencing and annotation.</title>
        <authorList>
            <consortium name="The Broad Institute Genomics Platform"/>
            <consortium name="The Broad Institute Genome Sequencing Center for Infectious Disease"/>
            <person name="Wu L."/>
            <person name="Ma J."/>
        </authorList>
    </citation>
    <scope>NUCLEOTIDE SEQUENCE [LARGE SCALE GENOMIC DNA]</scope>
    <source>
        <strain evidence="2">CCTCC AB 2013263</strain>
    </source>
</reference>
<evidence type="ECO:0000313" key="1">
    <source>
        <dbReference type="EMBL" id="MFC3860735.1"/>
    </source>
</evidence>
<sequence length="401" mass="45533">MTERGRLAVHLTQADRVALHQFAGRLGRGAFSVLDTPDGTQLEVGPLVGLFALPSFTLRVQPKAELHPWNVLYMLHRSSRRTLPLPPVGQELEETDLLEALAALFLSQLRPQLLRGLLRRSEQVQDDLPTLRGRLRVPEYLRRADPTRLPVEYADLQAGHPVNRLFLLVLERLAFWVEAKRSRQQVAELRVLLRDAGVQALGSVPFPAQRHGFTLNRLQRRYEPALNLAWLLLDGMSPVSQAGSWRGQAFAFDMDRLFEKFLERVLIEDILPETRYSGHAQGRGLSQQYLFTKEAQELRPDLIIKEGEAVNLIIDFKNKPPEQSFGRDDVYQMYAYARHLHCAKVLLLYSSQTTPVTIEATQGAPLSLTAAGVDLRQDLRVTLPEFHEQLRTLLRGQGLQL</sequence>
<evidence type="ECO:0000313" key="2">
    <source>
        <dbReference type="Proteomes" id="UP001595748"/>
    </source>
</evidence>
<accession>A0ABV8A693</accession>
<proteinExistence type="predicted"/>
<keyword evidence="2" id="KW-1185">Reference proteome</keyword>
<name>A0ABV8A693_9DEIO</name>
<dbReference type="Pfam" id="PF10117">
    <property type="entry name" value="McrBC"/>
    <property type="match status" value="1"/>
</dbReference>
<comment type="caution">
    <text evidence="1">The sequence shown here is derived from an EMBL/GenBank/DDBJ whole genome shotgun (WGS) entry which is preliminary data.</text>
</comment>
<dbReference type="RefSeq" id="WP_380076959.1">
    <property type="nucleotide sequence ID" value="NZ_JBHRZF010000092.1"/>
</dbReference>
<dbReference type="InterPro" id="IPR019292">
    <property type="entry name" value="McrC"/>
</dbReference>